<dbReference type="OrthoDB" id="5977743at2759"/>
<gene>
    <name evidence="6" type="ORF">HPB48_003819</name>
</gene>
<protein>
    <recommendedName>
        <fullName evidence="5">Calcineurin-like phosphoesterase domain-containing protein</fullName>
    </recommendedName>
</protein>
<dbReference type="GO" id="GO:0016787">
    <property type="term" value="F:hydrolase activity"/>
    <property type="evidence" value="ECO:0007669"/>
    <property type="project" value="InterPro"/>
</dbReference>
<evidence type="ECO:0000256" key="3">
    <source>
        <dbReference type="ARBA" id="ARBA00022989"/>
    </source>
</evidence>
<evidence type="ECO:0000256" key="4">
    <source>
        <dbReference type="ARBA" id="ARBA00023136"/>
    </source>
</evidence>
<dbReference type="GO" id="GO:0016020">
    <property type="term" value="C:membrane"/>
    <property type="evidence" value="ECO:0007669"/>
    <property type="project" value="UniProtKB-SubCell"/>
</dbReference>
<organism evidence="6 7">
    <name type="scientific">Haemaphysalis longicornis</name>
    <name type="common">Bush tick</name>
    <dbReference type="NCBI Taxonomy" id="44386"/>
    <lineage>
        <taxon>Eukaryota</taxon>
        <taxon>Metazoa</taxon>
        <taxon>Ecdysozoa</taxon>
        <taxon>Arthropoda</taxon>
        <taxon>Chelicerata</taxon>
        <taxon>Arachnida</taxon>
        <taxon>Acari</taxon>
        <taxon>Parasitiformes</taxon>
        <taxon>Ixodida</taxon>
        <taxon>Ixodoidea</taxon>
        <taxon>Ixodidae</taxon>
        <taxon>Haemaphysalinae</taxon>
        <taxon>Haemaphysalis</taxon>
    </lineage>
</organism>
<proteinExistence type="predicted"/>
<dbReference type="OMA" id="DRYLAWY"/>
<dbReference type="Pfam" id="PF00149">
    <property type="entry name" value="Metallophos"/>
    <property type="match status" value="1"/>
</dbReference>
<reference evidence="6 7" key="1">
    <citation type="journal article" date="2020" name="Cell">
        <title>Large-Scale Comparative Analyses of Tick Genomes Elucidate Their Genetic Diversity and Vector Capacities.</title>
        <authorList>
            <consortium name="Tick Genome and Microbiome Consortium (TIGMIC)"/>
            <person name="Jia N."/>
            <person name="Wang J."/>
            <person name="Shi W."/>
            <person name="Du L."/>
            <person name="Sun Y."/>
            <person name="Zhan W."/>
            <person name="Jiang J.F."/>
            <person name="Wang Q."/>
            <person name="Zhang B."/>
            <person name="Ji P."/>
            <person name="Bell-Sakyi L."/>
            <person name="Cui X.M."/>
            <person name="Yuan T.T."/>
            <person name="Jiang B.G."/>
            <person name="Yang W.F."/>
            <person name="Lam T.T."/>
            <person name="Chang Q.C."/>
            <person name="Ding S.J."/>
            <person name="Wang X.J."/>
            <person name="Zhu J.G."/>
            <person name="Ruan X.D."/>
            <person name="Zhao L."/>
            <person name="Wei J.T."/>
            <person name="Ye R.Z."/>
            <person name="Que T.C."/>
            <person name="Du C.H."/>
            <person name="Zhou Y.H."/>
            <person name="Cheng J.X."/>
            <person name="Dai P.F."/>
            <person name="Guo W.B."/>
            <person name="Han X.H."/>
            <person name="Huang E.J."/>
            <person name="Li L.F."/>
            <person name="Wei W."/>
            <person name="Gao Y.C."/>
            <person name="Liu J.Z."/>
            <person name="Shao H.Z."/>
            <person name="Wang X."/>
            <person name="Wang C.C."/>
            <person name="Yang T.C."/>
            <person name="Huo Q.B."/>
            <person name="Li W."/>
            <person name="Chen H.Y."/>
            <person name="Chen S.E."/>
            <person name="Zhou L.G."/>
            <person name="Ni X.B."/>
            <person name="Tian J.H."/>
            <person name="Sheng Y."/>
            <person name="Liu T."/>
            <person name="Pan Y.S."/>
            <person name="Xia L.Y."/>
            <person name="Li J."/>
            <person name="Zhao F."/>
            <person name="Cao W.C."/>
        </authorList>
    </citation>
    <scope>NUCLEOTIDE SEQUENCE [LARGE SCALE GENOMIC DNA]</scope>
    <source>
        <strain evidence="6">HaeL-2018</strain>
    </source>
</reference>
<feature type="domain" description="Calcineurin-like phosphoesterase" evidence="5">
    <location>
        <begin position="26"/>
        <end position="227"/>
    </location>
</feature>
<dbReference type="SUPFAM" id="SSF56300">
    <property type="entry name" value="Metallo-dependent phosphatases"/>
    <property type="match status" value="1"/>
</dbReference>
<evidence type="ECO:0000313" key="6">
    <source>
        <dbReference type="EMBL" id="KAH9360123.1"/>
    </source>
</evidence>
<keyword evidence="3" id="KW-1133">Transmembrane helix</keyword>
<evidence type="ECO:0000256" key="1">
    <source>
        <dbReference type="ARBA" id="ARBA00004141"/>
    </source>
</evidence>
<accession>A0A9J6FBG0</accession>
<evidence type="ECO:0000256" key="2">
    <source>
        <dbReference type="ARBA" id="ARBA00022692"/>
    </source>
</evidence>
<comment type="caution">
    <text evidence="6">The sequence shown here is derived from an EMBL/GenBank/DDBJ whole genome shotgun (WGS) entry which is preliminary data.</text>
</comment>
<dbReference type="EMBL" id="JABSTR010000001">
    <property type="protein sequence ID" value="KAH9360123.1"/>
    <property type="molecule type" value="Genomic_DNA"/>
</dbReference>
<comment type="subcellular location">
    <subcellularLocation>
        <location evidence="1">Membrane</location>
        <topology evidence="1">Multi-pass membrane protein</topology>
    </subcellularLocation>
</comment>
<dbReference type="GO" id="GO:0005783">
    <property type="term" value="C:endoplasmic reticulum"/>
    <property type="evidence" value="ECO:0007669"/>
    <property type="project" value="TreeGrafter"/>
</dbReference>
<dbReference type="InterPro" id="IPR029052">
    <property type="entry name" value="Metallo-depent_PP-like"/>
</dbReference>
<keyword evidence="7" id="KW-1185">Reference proteome</keyword>
<dbReference type="AlphaFoldDB" id="A0A9J6FBG0"/>
<evidence type="ECO:0000259" key="5">
    <source>
        <dbReference type="Pfam" id="PF00149"/>
    </source>
</evidence>
<evidence type="ECO:0000313" key="7">
    <source>
        <dbReference type="Proteomes" id="UP000821853"/>
    </source>
</evidence>
<dbReference type="VEuPathDB" id="VectorBase:HLOH_057330"/>
<dbReference type="Gene3D" id="3.60.21.10">
    <property type="match status" value="1"/>
</dbReference>
<dbReference type="InterPro" id="IPR033308">
    <property type="entry name" value="PGAP5/Cdc1/Ted1"/>
</dbReference>
<dbReference type="Proteomes" id="UP000821853">
    <property type="component" value="Chromosome 1"/>
</dbReference>
<sequence>MAAIKSKVIDYALKRSRHFGIDKFHLGHWRFISKTFAVANDYLKPHAVIFLGDLFDEGEWASDEDFRLYVERFFAIFAHLNYNQAIFVPGDNDIGGEGHPVGWAELQRFNSYFRNDTFLTYRGIDFLKVSYLTTSYAYRSHLSKLGSNVRIVLSHVPLSTSFGRYVKDRHGLAACSAAGVSQLAHLPLPASKAGPGITDVPFPRSLPMPLVVKELRPDVMLAGHNHESVHLVAEQRSGAVERLELQLGVDGRPLRLALSEGRMHELRLPPCSYRMGTPAVGFGAALLGPEDRVLTYGVLWSPRRLLHLAGYLAVLPTCAALCLPSAWQLARALGHRLGLRRPSRAYGTHVPYY</sequence>
<dbReference type="PANTHER" id="PTHR13315">
    <property type="entry name" value="METALLO PHOSPHOESTERASE RELATED"/>
    <property type="match status" value="1"/>
</dbReference>
<keyword evidence="2" id="KW-0812">Transmembrane</keyword>
<dbReference type="InterPro" id="IPR004843">
    <property type="entry name" value="Calcineurin-like_PHP"/>
</dbReference>
<dbReference type="PANTHER" id="PTHR13315:SF4">
    <property type="entry name" value="METALLOPHOSPHOESTERASE, ISOFORM E"/>
    <property type="match status" value="1"/>
</dbReference>
<keyword evidence="4" id="KW-0472">Membrane</keyword>
<name>A0A9J6FBG0_HAELO</name>
<dbReference type="GO" id="GO:0006506">
    <property type="term" value="P:GPI anchor biosynthetic process"/>
    <property type="evidence" value="ECO:0007669"/>
    <property type="project" value="InterPro"/>
</dbReference>